<dbReference type="Pfam" id="PF06415">
    <property type="entry name" value="iPGM_N"/>
    <property type="match status" value="1"/>
</dbReference>
<dbReference type="GO" id="GO:0006096">
    <property type="term" value="P:glycolytic process"/>
    <property type="evidence" value="ECO:0007669"/>
    <property type="project" value="UniProtKB-UniRule"/>
</dbReference>
<dbReference type="Gene3D" id="3.40.1450.10">
    <property type="entry name" value="BPG-independent phosphoglycerate mutase, domain B"/>
    <property type="match status" value="1"/>
</dbReference>
<keyword evidence="7" id="KW-0324">Glycolysis</keyword>
<organism evidence="16">
    <name type="scientific">Candidatus Kentrum sp. LPFa</name>
    <dbReference type="NCBI Taxonomy" id="2126335"/>
    <lineage>
        <taxon>Bacteria</taxon>
        <taxon>Pseudomonadati</taxon>
        <taxon>Pseudomonadota</taxon>
        <taxon>Gammaproteobacteria</taxon>
        <taxon>Candidatus Kentrum</taxon>
    </lineage>
</organism>
<dbReference type="EC" id="5.4.2.12" evidence="10"/>
<proteinExistence type="inferred from homology"/>
<dbReference type="SUPFAM" id="SSF53649">
    <property type="entry name" value="Alkaline phosphatase-like"/>
    <property type="match status" value="1"/>
</dbReference>
<protein>
    <recommendedName>
        <fullName evidence="10">2,3-bisphosphoglycerate-independent phosphoglycerate mutase</fullName>
        <ecNumber evidence="10">5.4.2.12</ecNumber>
    </recommendedName>
</protein>
<dbReference type="InterPro" id="IPR006124">
    <property type="entry name" value="Metalloenzyme"/>
</dbReference>
<comment type="pathway">
    <text evidence="4">Carbohydrate degradation; glycolysis; pyruvate from D-glyceraldehyde 3-phosphate: step 3/5.</text>
</comment>
<feature type="binding site" evidence="12">
    <location>
        <position position="199"/>
    </location>
    <ligand>
        <name>substrate</name>
    </ligand>
</feature>
<dbReference type="PIRSF" id="PIRSF001492">
    <property type="entry name" value="IPGAM"/>
    <property type="match status" value="1"/>
</dbReference>
<evidence type="ECO:0000256" key="12">
    <source>
        <dbReference type="PIRSR" id="PIRSR001492-2"/>
    </source>
</evidence>
<evidence type="ECO:0000256" key="3">
    <source>
        <dbReference type="ARBA" id="ARBA00002315"/>
    </source>
</evidence>
<keyword evidence="8 13" id="KW-0464">Manganese</keyword>
<dbReference type="EMBL" id="CAADFP010000128">
    <property type="protein sequence ID" value="VFK31108.1"/>
    <property type="molecule type" value="Genomic_DNA"/>
</dbReference>
<dbReference type="InterPro" id="IPR036646">
    <property type="entry name" value="PGAM_B_sf"/>
</dbReference>
<evidence type="ECO:0000256" key="4">
    <source>
        <dbReference type="ARBA" id="ARBA00004798"/>
    </source>
</evidence>
<evidence type="ECO:0000259" key="15">
    <source>
        <dbReference type="Pfam" id="PF06415"/>
    </source>
</evidence>
<dbReference type="SUPFAM" id="SSF64158">
    <property type="entry name" value="2,3-Bisphosphoglycerate-independent phosphoglycerate mutase, substrate-binding domain"/>
    <property type="match status" value="1"/>
</dbReference>
<feature type="binding site" evidence="13">
    <location>
        <position position="494"/>
    </location>
    <ligand>
        <name>Mn(2+)</name>
        <dbReference type="ChEBI" id="CHEBI:29035"/>
        <label>1</label>
    </ligand>
</feature>
<gene>
    <name evidence="16" type="ORF">BECKLPF1236A_GA0070988_100926</name>
    <name evidence="17" type="ORF">BECKLPF1236C_GA0070990_101282</name>
</gene>
<feature type="binding site" evidence="12">
    <location>
        <begin position="279"/>
        <end position="282"/>
    </location>
    <ligand>
        <name>substrate</name>
    </ligand>
</feature>
<evidence type="ECO:0000259" key="14">
    <source>
        <dbReference type="Pfam" id="PF01676"/>
    </source>
</evidence>
<feature type="binding site" evidence="13">
    <location>
        <position position="72"/>
    </location>
    <ligand>
        <name>Mn(2+)</name>
        <dbReference type="ChEBI" id="CHEBI:29035"/>
        <label>2</label>
    </ligand>
</feature>
<evidence type="ECO:0000256" key="9">
    <source>
        <dbReference type="ARBA" id="ARBA00023235"/>
    </source>
</evidence>
<evidence type="ECO:0000313" key="17">
    <source>
        <dbReference type="EMBL" id="VFK31108.1"/>
    </source>
</evidence>
<feature type="binding site" evidence="13">
    <location>
        <position position="464"/>
    </location>
    <ligand>
        <name>Mn(2+)</name>
        <dbReference type="ChEBI" id="CHEBI:29035"/>
        <label>2</label>
    </ligand>
</feature>
<feature type="binding site" evidence="12">
    <location>
        <position position="133"/>
    </location>
    <ligand>
        <name>substrate</name>
    </ligand>
</feature>
<evidence type="ECO:0000256" key="6">
    <source>
        <dbReference type="ARBA" id="ARBA00022723"/>
    </source>
</evidence>
<dbReference type="AlphaFoldDB" id="A0A450W999"/>
<feature type="binding site" evidence="12">
    <location>
        <begin position="163"/>
        <end position="164"/>
    </location>
    <ligand>
        <name>substrate</name>
    </ligand>
</feature>
<evidence type="ECO:0000256" key="13">
    <source>
        <dbReference type="PIRSR" id="PIRSR001492-3"/>
    </source>
</evidence>
<dbReference type="PANTHER" id="PTHR31637">
    <property type="entry name" value="2,3-BISPHOSPHOGLYCERATE-INDEPENDENT PHOSPHOGLYCERATE MUTASE"/>
    <property type="match status" value="1"/>
</dbReference>
<evidence type="ECO:0000256" key="11">
    <source>
        <dbReference type="PIRSR" id="PIRSR001492-1"/>
    </source>
</evidence>
<comment type="cofactor">
    <cofactor evidence="2">
        <name>Mn(2+)</name>
        <dbReference type="ChEBI" id="CHEBI:29035"/>
    </cofactor>
</comment>
<dbReference type="InterPro" id="IPR005995">
    <property type="entry name" value="Pgm_bpd_ind"/>
</dbReference>
<dbReference type="GO" id="GO:0005737">
    <property type="term" value="C:cytoplasm"/>
    <property type="evidence" value="ECO:0007669"/>
    <property type="project" value="InterPro"/>
</dbReference>
<sequence length="550" mass="60896">MLKKHPKFPGVSGPIVTIIMDGFGVTPNREGNAIYQANTPTLDRLFANYPHTVLKAHGTAVGMPSDEDMGNSEVGHNAMGAGQVYNQGASLVNDAIASEALFYGEAWREIIANAKENDSTLHFIGLFSDGNVHSHIEHLKAMILRAKKEDQKRVRIHILLDGRDVPETSALEYVEPFEQFLAETNSSDFDVCIASGGGRMNITMDRYEANWKMVEKGWHTHVLGEAPYFESAAGAIRALREEKPGGVIDQDLPPFVITKNGEPVGRIEDDDSVVFFNFRGDRAIEISLAFTQQDFDKFDRVRLPKVAYAGMLQYDGDLLIPKRFLVPPPAIQHTMGEYLASAGITQFATSETQKYGHVTYFWNGNRSGKFDHTLETYVEIPSDVVPFEERPWMKSAEITDELIKQLHSKKHRFLRANYANGDMVGHTGIYEATIVGVESVDLALRRLLPVIDQLGGVAIITADHGNADEMFELDKKTGQPQRNDNGSAKAKTAHTLNPVPFIFYDNRPGAGSIVLRGDEKFGLSNLAATTVNLLGFEAPEVWDKGILEFA</sequence>
<keyword evidence="6 13" id="KW-0479">Metal-binding</keyword>
<dbReference type="CDD" id="cd16010">
    <property type="entry name" value="iPGM"/>
    <property type="match status" value="1"/>
</dbReference>
<comment type="similarity">
    <text evidence="5">Belongs to the BPG-independent phosphoglycerate mutase family.</text>
</comment>
<feature type="binding site" evidence="12">
    <location>
        <position position="354"/>
    </location>
    <ligand>
        <name>substrate</name>
    </ligand>
</feature>
<dbReference type="InterPro" id="IPR011258">
    <property type="entry name" value="BPG-indep_PGM_N"/>
</dbReference>
<feature type="binding site" evidence="13">
    <location>
        <position position="422"/>
    </location>
    <ligand>
        <name>Mn(2+)</name>
        <dbReference type="ChEBI" id="CHEBI:29035"/>
        <label>1</label>
    </ligand>
</feature>
<dbReference type="NCBIfam" id="TIGR01307">
    <property type="entry name" value="pgm_bpd_ind"/>
    <property type="match status" value="1"/>
</dbReference>
<dbReference type="GO" id="GO:0030145">
    <property type="term" value="F:manganese ion binding"/>
    <property type="evidence" value="ECO:0007669"/>
    <property type="project" value="InterPro"/>
</dbReference>
<evidence type="ECO:0000256" key="7">
    <source>
        <dbReference type="ARBA" id="ARBA00023152"/>
    </source>
</evidence>
<feature type="binding site" evidence="12">
    <location>
        <position position="206"/>
    </location>
    <ligand>
        <name>substrate</name>
    </ligand>
</feature>
<dbReference type="Gene3D" id="3.40.720.10">
    <property type="entry name" value="Alkaline Phosphatase, subunit A"/>
    <property type="match status" value="1"/>
</dbReference>
<name>A0A450W999_9GAMM</name>
<evidence type="ECO:0000256" key="2">
    <source>
        <dbReference type="ARBA" id="ARBA00001936"/>
    </source>
</evidence>
<dbReference type="PANTHER" id="PTHR31637:SF0">
    <property type="entry name" value="2,3-BISPHOSPHOGLYCERATE-INDEPENDENT PHOSPHOGLYCERATE MUTASE"/>
    <property type="match status" value="1"/>
</dbReference>
<reference evidence="16" key="1">
    <citation type="submission" date="2019-02" db="EMBL/GenBank/DDBJ databases">
        <authorList>
            <person name="Gruber-Vodicka R. H."/>
            <person name="Seah K. B. B."/>
        </authorList>
    </citation>
    <scope>NUCLEOTIDE SEQUENCE</scope>
    <source>
        <strain evidence="16">BECK_S312</strain>
        <strain evidence="17">BECK_S426</strain>
    </source>
</reference>
<dbReference type="UniPathway" id="UPA00109">
    <property type="reaction ID" value="UER00186"/>
</dbReference>
<evidence type="ECO:0000313" key="16">
    <source>
        <dbReference type="EMBL" id="VFK13656.1"/>
    </source>
</evidence>
<feature type="binding site" evidence="13">
    <location>
        <position position="426"/>
    </location>
    <ligand>
        <name>Mn(2+)</name>
        <dbReference type="ChEBI" id="CHEBI:29035"/>
        <label>1</label>
    </ligand>
</feature>
<accession>A0A450W999</accession>
<comment type="catalytic activity">
    <reaction evidence="1">
        <text>(2R)-2-phosphoglycerate = (2R)-3-phosphoglycerate</text>
        <dbReference type="Rhea" id="RHEA:15901"/>
        <dbReference type="ChEBI" id="CHEBI:58272"/>
        <dbReference type="ChEBI" id="CHEBI:58289"/>
        <dbReference type="EC" id="5.4.2.12"/>
    </reaction>
</comment>
<evidence type="ECO:0000256" key="1">
    <source>
        <dbReference type="ARBA" id="ARBA00000370"/>
    </source>
</evidence>
<feature type="domain" description="Metalloenzyme" evidence="14">
    <location>
        <begin position="14"/>
        <end position="537"/>
    </location>
</feature>
<feature type="active site" description="Phosphoserine intermediate" evidence="11">
    <location>
        <position position="72"/>
    </location>
</feature>
<evidence type="ECO:0000256" key="8">
    <source>
        <dbReference type="ARBA" id="ARBA00023211"/>
    </source>
</evidence>
<dbReference type="InterPro" id="IPR017850">
    <property type="entry name" value="Alkaline_phosphatase_core_sf"/>
</dbReference>
<dbReference type="GO" id="GO:0004619">
    <property type="term" value="F:phosphoglycerate mutase activity"/>
    <property type="evidence" value="ECO:0007669"/>
    <property type="project" value="UniProtKB-UniRule"/>
</dbReference>
<dbReference type="Pfam" id="PF01676">
    <property type="entry name" value="Metalloenzyme"/>
    <property type="match status" value="1"/>
</dbReference>
<dbReference type="GO" id="GO:0006007">
    <property type="term" value="P:glucose catabolic process"/>
    <property type="evidence" value="ECO:0007669"/>
    <property type="project" value="InterPro"/>
</dbReference>
<feature type="binding site" evidence="13">
    <location>
        <position position="21"/>
    </location>
    <ligand>
        <name>Mn(2+)</name>
        <dbReference type="ChEBI" id="CHEBI:29035"/>
        <label>2</label>
    </ligand>
</feature>
<evidence type="ECO:0000256" key="5">
    <source>
        <dbReference type="ARBA" id="ARBA00008819"/>
    </source>
</evidence>
<dbReference type="FunFam" id="3.40.1450.10:FF:000002">
    <property type="entry name" value="2,3-bisphosphoglycerate-independent phosphoglycerate mutase"/>
    <property type="match status" value="1"/>
</dbReference>
<evidence type="ECO:0000256" key="10">
    <source>
        <dbReference type="NCBIfam" id="TIGR01307"/>
    </source>
</evidence>
<feature type="binding site" evidence="13">
    <location>
        <position position="463"/>
    </location>
    <ligand>
        <name>Mn(2+)</name>
        <dbReference type="ChEBI" id="CHEBI:29035"/>
        <label>2</label>
    </ligand>
</feature>
<dbReference type="EMBL" id="CAADFM010000092">
    <property type="protein sequence ID" value="VFK13656.1"/>
    <property type="molecule type" value="Genomic_DNA"/>
</dbReference>
<comment type="function">
    <text evidence="3">Catalyzes the interconversion of 2-phosphoglycerate and 3-phosphoglycerate.</text>
</comment>
<feature type="domain" description="BPG-independent PGAM N-terminal" evidence="15">
    <location>
        <begin position="92"/>
        <end position="315"/>
    </location>
</feature>
<keyword evidence="9" id="KW-0413">Isomerase</keyword>